<proteinExistence type="predicted"/>
<keyword evidence="3" id="KW-1185">Reference proteome</keyword>
<organism evidence="2 3">
    <name type="scientific">Halteria grandinella</name>
    <dbReference type="NCBI Taxonomy" id="5974"/>
    <lineage>
        <taxon>Eukaryota</taxon>
        <taxon>Sar</taxon>
        <taxon>Alveolata</taxon>
        <taxon>Ciliophora</taxon>
        <taxon>Intramacronucleata</taxon>
        <taxon>Spirotrichea</taxon>
        <taxon>Stichotrichia</taxon>
        <taxon>Sporadotrichida</taxon>
        <taxon>Halteriidae</taxon>
        <taxon>Halteria</taxon>
    </lineage>
</organism>
<dbReference type="EMBL" id="RRYP01000638">
    <property type="protein sequence ID" value="TNV87085.1"/>
    <property type="molecule type" value="Genomic_DNA"/>
</dbReference>
<evidence type="ECO:0000313" key="2">
    <source>
        <dbReference type="EMBL" id="TNV87085.1"/>
    </source>
</evidence>
<sequence length="178" mass="20582">MIEPFHRKASDTLSAIMRDLNLSNSCFRILSIYKDVTVDNTLKLMEKCNSMVEARTMIYQVLKDLQKHESMVKDIKYLVDENLNESLDPLTISQIRKIAERLYGVTNTIKQSIIHLRDEYKLFARIAAMSNKIIVFDIKDLPYIGLSENRTKQAAHEAKEDHRSSNSKNVELKATPHQ</sequence>
<dbReference type="AlphaFoldDB" id="A0A8J8P766"/>
<feature type="compositionally biased region" description="Basic and acidic residues" evidence="1">
    <location>
        <begin position="152"/>
        <end position="164"/>
    </location>
</feature>
<comment type="caution">
    <text evidence="2">The sequence shown here is derived from an EMBL/GenBank/DDBJ whole genome shotgun (WGS) entry which is preliminary data.</text>
</comment>
<dbReference type="Proteomes" id="UP000785679">
    <property type="component" value="Unassembled WGS sequence"/>
</dbReference>
<feature type="region of interest" description="Disordered" evidence="1">
    <location>
        <begin position="152"/>
        <end position="178"/>
    </location>
</feature>
<evidence type="ECO:0000256" key="1">
    <source>
        <dbReference type="SAM" id="MobiDB-lite"/>
    </source>
</evidence>
<protein>
    <submittedName>
        <fullName evidence="2">Uncharacterized protein</fullName>
    </submittedName>
</protein>
<evidence type="ECO:0000313" key="3">
    <source>
        <dbReference type="Proteomes" id="UP000785679"/>
    </source>
</evidence>
<accession>A0A8J8P766</accession>
<dbReference type="OrthoDB" id="10686707at2759"/>
<reference evidence="2" key="1">
    <citation type="submission" date="2019-06" db="EMBL/GenBank/DDBJ databases">
        <authorList>
            <person name="Zheng W."/>
        </authorList>
    </citation>
    <scope>NUCLEOTIDE SEQUENCE</scope>
    <source>
        <strain evidence="2">QDHG01</strain>
    </source>
</reference>
<name>A0A8J8P766_HALGN</name>
<gene>
    <name evidence="2" type="ORF">FGO68_gene11613</name>
</gene>